<gene>
    <name evidence="3" type="ORF">BB558_004729</name>
</gene>
<name>A0A2U1J2E9_SMIAN</name>
<evidence type="ECO:0000256" key="2">
    <source>
        <dbReference type="SAM" id="SignalP"/>
    </source>
</evidence>
<feature type="chain" id="PRO_5015699543" evidence="2">
    <location>
        <begin position="26"/>
        <end position="202"/>
    </location>
</feature>
<protein>
    <submittedName>
        <fullName evidence="3">Uncharacterized protein</fullName>
    </submittedName>
</protein>
<evidence type="ECO:0000256" key="1">
    <source>
        <dbReference type="SAM" id="MobiDB-lite"/>
    </source>
</evidence>
<evidence type="ECO:0000313" key="4">
    <source>
        <dbReference type="Proteomes" id="UP000245591"/>
    </source>
</evidence>
<sequence length="202" mass="20249">MPSKFNILLLCYASLVVSAPQKAQGVSNTSTATTTHLNKRNIETYNVFGKEAIHDVTKETPVFEDDLYLNISASKKNGDEDVLRNYRRSGKLGSDGGNGTPGNTGGQGGAGASGNNGGQEGAGAPGKEGGKGEKESCKGGGGGRNGGGGGSGGEGNCVGGGGGNNHIGGGNSSIKNSATNFGSKYPAPVITLSMMLYLSQFI</sequence>
<reference evidence="3 4" key="1">
    <citation type="journal article" date="2018" name="MBio">
        <title>Comparative Genomics Reveals the Core Gene Toolbox for the Fungus-Insect Symbiosis.</title>
        <authorList>
            <person name="Wang Y."/>
            <person name="Stata M."/>
            <person name="Wang W."/>
            <person name="Stajich J.E."/>
            <person name="White M.M."/>
            <person name="Moncalvo J.M."/>
        </authorList>
    </citation>
    <scope>NUCLEOTIDE SEQUENCE [LARGE SCALE GENOMIC DNA]</scope>
    <source>
        <strain evidence="3 4">AUS-126-30</strain>
    </source>
</reference>
<keyword evidence="2" id="KW-0732">Signal</keyword>
<dbReference type="EMBL" id="MBFU01000454">
    <property type="protein sequence ID" value="PVZ99256.1"/>
    <property type="molecule type" value="Genomic_DNA"/>
</dbReference>
<feature type="compositionally biased region" description="Gly residues" evidence="1">
    <location>
        <begin position="138"/>
        <end position="151"/>
    </location>
</feature>
<feature type="signal peptide" evidence="2">
    <location>
        <begin position="1"/>
        <end position="25"/>
    </location>
</feature>
<dbReference type="Proteomes" id="UP000245591">
    <property type="component" value="Unassembled WGS sequence"/>
</dbReference>
<proteinExistence type="predicted"/>
<evidence type="ECO:0000313" key="3">
    <source>
        <dbReference type="EMBL" id="PVZ99256.1"/>
    </source>
</evidence>
<accession>A0A2U1J2E9</accession>
<dbReference type="AlphaFoldDB" id="A0A2U1J2E9"/>
<comment type="caution">
    <text evidence="3">The sequence shown here is derived from an EMBL/GenBank/DDBJ whole genome shotgun (WGS) entry which is preliminary data.</text>
</comment>
<keyword evidence="4" id="KW-1185">Reference proteome</keyword>
<feature type="region of interest" description="Disordered" evidence="1">
    <location>
        <begin position="87"/>
        <end position="151"/>
    </location>
</feature>
<organism evidence="3 4">
    <name type="scientific">Smittium angustum</name>
    <dbReference type="NCBI Taxonomy" id="133377"/>
    <lineage>
        <taxon>Eukaryota</taxon>
        <taxon>Fungi</taxon>
        <taxon>Fungi incertae sedis</taxon>
        <taxon>Zoopagomycota</taxon>
        <taxon>Kickxellomycotina</taxon>
        <taxon>Harpellomycetes</taxon>
        <taxon>Harpellales</taxon>
        <taxon>Legeriomycetaceae</taxon>
        <taxon>Smittium</taxon>
    </lineage>
</organism>
<feature type="compositionally biased region" description="Basic and acidic residues" evidence="1">
    <location>
        <begin position="128"/>
        <end position="137"/>
    </location>
</feature>
<feature type="compositionally biased region" description="Gly residues" evidence="1">
    <location>
        <begin position="93"/>
        <end position="127"/>
    </location>
</feature>